<dbReference type="EMBL" id="BSXG01000007">
    <property type="protein sequence ID" value="GME23538.1"/>
    <property type="molecule type" value="Genomic_DNA"/>
</dbReference>
<organism evidence="1 2">
    <name type="scientific">Neofusicoccum parvum</name>
    <dbReference type="NCBI Taxonomy" id="310453"/>
    <lineage>
        <taxon>Eukaryota</taxon>
        <taxon>Fungi</taxon>
        <taxon>Dikarya</taxon>
        <taxon>Ascomycota</taxon>
        <taxon>Pezizomycotina</taxon>
        <taxon>Dothideomycetes</taxon>
        <taxon>Dothideomycetes incertae sedis</taxon>
        <taxon>Botryosphaeriales</taxon>
        <taxon>Botryosphaeriaceae</taxon>
        <taxon>Neofusicoccum</taxon>
    </lineage>
</organism>
<gene>
    <name evidence="1" type="primary">g6332</name>
    <name evidence="1" type="ORF">NpPPO83_00006332</name>
</gene>
<comment type="caution">
    <text evidence="1">The sequence shown here is derived from an EMBL/GenBank/DDBJ whole genome shotgun (WGS) entry which is preliminary data.</text>
</comment>
<sequence length="374" mass="42892">MKRAYQDDDDDDLESLPPPPKSKKRKREVIDGRVVEDWRPRAETPRAPWCTSDHSGSANMSTWLHKEISDFYDYVKPHPFEDEIRRDLVKRIERSLQIAFHGKQFFRNGQGSFQKRDLYKVSSVLERDGISQPGATEVVAKARVPIVKLVDRVTGLKVDISFDNQTGIVANKTFQEWKKIYPAMPVIATLVKQFLAMRGLNEVYTGGLGGFSVICLVVSLIHTMPVRQSSNHTADSDFGELLLNFFDLYGNKFNLNTTRISLNPIEYVVKGSWDLNGKPTRADRLSIIDPNTANNDISSGSHNVVLIQRCFRDAFKELQRRMAQLKACAPVERKNESILSVLFAGDYSSFQWQRNRLRKIFESNRHREQLNAER</sequence>
<evidence type="ECO:0000313" key="2">
    <source>
        <dbReference type="Proteomes" id="UP001165186"/>
    </source>
</evidence>
<reference evidence="1" key="1">
    <citation type="submission" date="2024-09" db="EMBL/GenBank/DDBJ databases">
        <title>Draft Genome Sequences of Neofusicoccum parvum.</title>
        <authorList>
            <person name="Ashida A."/>
            <person name="Camagna M."/>
            <person name="Tanaka A."/>
            <person name="Takemoto D."/>
        </authorList>
    </citation>
    <scope>NUCLEOTIDE SEQUENCE</scope>
    <source>
        <strain evidence="1">PPO83</strain>
    </source>
</reference>
<evidence type="ECO:0000313" key="1">
    <source>
        <dbReference type="EMBL" id="GME23538.1"/>
    </source>
</evidence>
<accession>A0ACB5RSP1</accession>
<proteinExistence type="predicted"/>
<protein>
    <submittedName>
        <fullName evidence="1">PAP/25A-associated</fullName>
    </submittedName>
</protein>
<dbReference type="Proteomes" id="UP001165186">
    <property type="component" value="Unassembled WGS sequence"/>
</dbReference>
<name>A0ACB5RSP1_9PEZI</name>
<keyword evidence="2" id="KW-1185">Reference proteome</keyword>